<dbReference type="EMBL" id="SWJQ01000575">
    <property type="protein sequence ID" value="TRZ12636.1"/>
    <property type="molecule type" value="Genomic_DNA"/>
</dbReference>
<dbReference type="Proteomes" id="UP000796761">
    <property type="component" value="Unassembled WGS sequence"/>
</dbReference>
<reference evidence="1" key="1">
    <citation type="submission" date="2019-04" db="EMBL/GenBank/DDBJ databases">
        <title>Genome assembly of Zosterops borbonicus 15179.</title>
        <authorList>
            <person name="Leroy T."/>
            <person name="Anselmetti Y."/>
            <person name="Tilak M.-K."/>
            <person name="Nabholz B."/>
        </authorList>
    </citation>
    <scope>NUCLEOTIDE SEQUENCE</scope>
    <source>
        <strain evidence="1">HGM_15179</strain>
        <tissue evidence="1">Muscle</tissue>
    </source>
</reference>
<sequence>MMIDTQEDKEAKSSRDGLKLCTPKLAGAFGVEEDEAKCQDPGFLSKGDAQDGVKELAKSCEGICSGKHLVLLLGWAQLSLAVICAVPCKGWFRCSAAVAGSSGIVAQFPLTSARLEEQEDEAVT</sequence>
<dbReference type="AlphaFoldDB" id="A0A8K1G676"/>
<gene>
    <name evidence="1" type="ORF">HGM15179_014490</name>
</gene>
<protein>
    <submittedName>
        <fullName evidence="1">Uncharacterized protein</fullName>
    </submittedName>
</protein>
<proteinExistence type="predicted"/>
<accession>A0A8K1G676</accession>
<name>A0A8K1G676_9PASS</name>
<comment type="caution">
    <text evidence="1">The sequence shown here is derived from an EMBL/GenBank/DDBJ whole genome shotgun (WGS) entry which is preliminary data.</text>
</comment>
<evidence type="ECO:0000313" key="2">
    <source>
        <dbReference type="Proteomes" id="UP000796761"/>
    </source>
</evidence>
<keyword evidence="2" id="KW-1185">Reference proteome</keyword>
<organism evidence="1 2">
    <name type="scientific">Zosterops borbonicus</name>
    <dbReference type="NCBI Taxonomy" id="364589"/>
    <lineage>
        <taxon>Eukaryota</taxon>
        <taxon>Metazoa</taxon>
        <taxon>Chordata</taxon>
        <taxon>Craniata</taxon>
        <taxon>Vertebrata</taxon>
        <taxon>Euteleostomi</taxon>
        <taxon>Archelosauria</taxon>
        <taxon>Archosauria</taxon>
        <taxon>Dinosauria</taxon>
        <taxon>Saurischia</taxon>
        <taxon>Theropoda</taxon>
        <taxon>Coelurosauria</taxon>
        <taxon>Aves</taxon>
        <taxon>Neognathae</taxon>
        <taxon>Neoaves</taxon>
        <taxon>Telluraves</taxon>
        <taxon>Australaves</taxon>
        <taxon>Passeriformes</taxon>
        <taxon>Sylvioidea</taxon>
        <taxon>Zosteropidae</taxon>
        <taxon>Zosterops</taxon>
    </lineage>
</organism>
<evidence type="ECO:0000313" key="1">
    <source>
        <dbReference type="EMBL" id="TRZ12636.1"/>
    </source>
</evidence>